<dbReference type="InterPro" id="IPR029032">
    <property type="entry name" value="AhpD-like"/>
</dbReference>
<reference evidence="2 3" key="1">
    <citation type="submission" date="2017-03" db="EMBL/GenBank/DDBJ databases">
        <authorList>
            <person name="Afonso C.L."/>
            <person name="Miller P.J."/>
            <person name="Scott M.A."/>
            <person name="Spackman E."/>
            <person name="Goraichik I."/>
            <person name="Dimitrov K.M."/>
            <person name="Suarez D.L."/>
            <person name="Swayne D.E."/>
        </authorList>
    </citation>
    <scope>NUCLEOTIDE SEQUENCE [LARGE SCALE GENOMIC DNA]</scope>
    <source>
        <strain evidence="2 3">CECT 7971</strain>
    </source>
</reference>
<sequence>MTDFKKLFEDMTAQGQKMAEAFNPALKDFEMPGLDQLFPTLSTEQLDMMWGTKFNPEGLDAKTRLLVVLAGQTVLGAQAEAPFKATVRNALKAGATKQQIGETIYQMSMLGGLPAMSKALGFVTEVFAEKQEDSA</sequence>
<dbReference type="Gene3D" id="1.20.1290.10">
    <property type="entry name" value="AhpD-like"/>
    <property type="match status" value="1"/>
</dbReference>
<dbReference type="AlphaFoldDB" id="A0A1Y5SPF5"/>
<dbReference type="InterPro" id="IPR003779">
    <property type="entry name" value="CMD-like"/>
</dbReference>
<feature type="domain" description="Carboxymuconolactone decarboxylase-like" evidence="1">
    <location>
        <begin position="47"/>
        <end position="125"/>
    </location>
</feature>
<dbReference type="SUPFAM" id="SSF69118">
    <property type="entry name" value="AhpD-like"/>
    <property type="match status" value="1"/>
</dbReference>
<dbReference type="Pfam" id="PF02627">
    <property type="entry name" value="CMD"/>
    <property type="match status" value="1"/>
</dbReference>
<dbReference type="GO" id="GO:0051920">
    <property type="term" value="F:peroxiredoxin activity"/>
    <property type="evidence" value="ECO:0007669"/>
    <property type="project" value="InterPro"/>
</dbReference>
<dbReference type="STRING" id="658057.SAMN04488032_105174"/>
<dbReference type="OrthoDB" id="9801400at2"/>
<evidence type="ECO:0000259" key="1">
    <source>
        <dbReference type="Pfam" id="PF02627"/>
    </source>
</evidence>
<proteinExistence type="predicted"/>
<dbReference type="PANTHER" id="PTHR33570">
    <property type="entry name" value="4-CARBOXYMUCONOLACTONE DECARBOXYLASE FAMILY PROTEIN"/>
    <property type="match status" value="1"/>
</dbReference>
<accession>A0A1Y5SPF5</accession>
<evidence type="ECO:0000313" key="3">
    <source>
        <dbReference type="Proteomes" id="UP000193307"/>
    </source>
</evidence>
<keyword evidence="3" id="KW-1185">Reference proteome</keyword>
<name>A0A1Y5SPF5_9RHOB</name>
<dbReference type="EMBL" id="FWFW01000006">
    <property type="protein sequence ID" value="SLN44768.1"/>
    <property type="molecule type" value="Genomic_DNA"/>
</dbReference>
<evidence type="ECO:0000313" key="2">
    <source>
        <dbReference type="EMBL" id="SLN44768.1"/>
    </source>
</evidence>
<gene>
    <name evidence="2" type="ORF">PAM7971_02152</name>
</gene>
<organism evidence="2 3">
    <name type="scientific">Pacificibacter marinus</name>
    <dbReference type="NCBI Taxonomy" id="658057"/>
    <lineage>
        <taxon>Bacteria</taxon>
        <taxon>Pseudomonadati</taxon>
        <taxon>Pseudomonadota</taxon>
        <taxon>Alphaproteobacteria</taxon>
        <taxon>Rhodobacterales</taxon>
        <taxon>Roseobacteraceae</taxon>
        <taxon>Pacificibacter</taxon>
    </lineage>
</organism>
<dbReference type="InterPro" id="IPR052512">
    <property type="entry name" value="4CMD/NDH-1_regulator"/>
</dbReference>
<dbReference type="RefSeq" id="WP_085849284.1">
    <property type="nucleotide sequence ID" value="NZ_FNZV01000005.1"/>
</dbReference>
<dbReference type="PANTHER" id="PTHR33570:SF2">
    <property type="entry name" value="CARBOXYMUCONOLACTONE DECARBOXYLASE-LIKE DOMAIN-CONTAINING PROTEIN"/>
    <property type="match status" value="1"/>
</dbReference>
<dbReference type="Proteomes" id="UP000193307">
    <property type="component" value="Unassembled WGS sequence"/>
</dbReference>
<protein>
    <submittedName>
        <fullName evidence="2">Carboxymuconolactone decarboxylase family protein</fullName>
    </submittedName>
</protein>